<keyword evidence="9" id="KW-1185">Reference proteome</keyword>
<dbReference type="InterPro" id="IPR001078">
    <property type="entry name" value="2-oxoacid_DH_actylTfrase"/>
</dbReference>
<keyword evidence="3" id="KW-0809">Transit peptide</keyword>
<evidence type="ECO:0000256" key="4">
    <source>
        <dbReference type="RuleBase" id="RU003423"/>
    </source>
</evidence>
<evidence type="ECO:0000313" key="9">
    <source>
        <dbReference type="Proteomes" id="UP001301350"/>
    </source>
</evidence>
<dbReference type="Pfam" id="PF02817">
    <property type="entry name" value="E3_binding"/>
    <property type="match status" value="1"/>
</dbReference>
<reference evidence="8 9" key="1">
    <citation type="submission" date="2022-07" db="EMBL/GenBank/DDBJ databases">
        <title>Genome-wide signatures of adaptation to extreme environments.</title>
        <authorList>
            <person name="Cho C.H."/>
            <person name="Yoon H.S."/>
        </authorList>
    </citation>
    <scope>NUCLEOTIDE SEQUENCE [LARGE SCALE GENOMIC DNA]</scope>
    <source>
        <strain evidence="8 9">DBV 063 E5</strain>
    </source>
</reference>
<keyword evidence="2 4" id="KW-0450">Lipoyl</keyword>
<dbReference type="InterPro" id="IPR045257">
    <property type="entry name" value="E2/Pdx1"/>
</dbReference>
<dbReference type="Gene3D" id="2.40.50.100">
    <property type="match status" value="1"/>
</dbReference>
<dbReference type="InterPro" id="IPR003016">
    <property type="entry name" value="2-oxoA_DH_lipoyl-BS"/>
</dbReference>
<evidence type="ECO:0000259" key="7">
    <source>
        <dbReference type="PROSITE" id="PS51826"/>
    </source>
</evidence>
<feature type="region of interest" description="Disordered" evidence="5">
    <location>
        <begin position="142"/>
        <end position="199"/>
    </location>
</feature>
<proteinExistence type="inferred from homology"/>
<keyword evidence="4" id="KW-0012">Acyltransferase</keyword>
<comment type="cofactor">
    <cofactor evidence="4">
        <name>(R)-lipoate</name>
        <dbReference type="ChEBI" id="CHEBI:83088"/>
    </cofactor>
</comment>
<evidence type="ECO:0000256" key="3">
    <source>
        <dbReference type="ARBA" id="ARBA00022946"/>
    </source>
</evidence>
<feature type="compositionally biased region" description="Pro residues" evidence="5">
    <location>
        <begin position="169"/>
        <end position="179"/>
    </location>
</feature>
<evidence type="ECO:0000259" key="6">
    <source>
        <dbReference type="PROSITE" id="PS50968"/>
    </source>
</evidence>
<dbReference type="Proteomes" id="UP001301350">
    <property type="component" value="Unassembled WGS sequence"/>
</dbReference>
<dbReference type="Gene3D" id="3.30.559.10">
    <property type="entry name" value="Chloramphenicol acetyltransferase-like domain"/>
    <property type="match status" value="1"/>
</dbReference>
<dbReference type="CDD" id="cd06849">
    <property type="entry name" value="lipoyl_domain"/>
    <property type="match status" value="1"/>
</dbReference>
<evidence type="ECO:0000256" key="1">
    <source>
        <dbReference type="ARBA" id="ARBA00007317"/>
    </source>
</evidence>
<dbReference type="PANTHER" id="PTHR23151:SF90">
    <property type="entry name" value="DIHYDROLIPOYLLYSINE-RESIDUE ACETYLTRANSFERASE COMPONENT OF PYRUVATE DEHYDROGENASE COMPLEX, MITOCHONDRIAL-RELATED"/>
    <property type="match status" value="1"/>
</dbReference>
<evidence type="ECO:0000256" key="2">
    <source>
        <dbReference type="ARBA" id="ARBA00022823"/>
    </source>
</evidence>
<dbReference type="SUPFAM" id="SSF51230">
    <property type="entry name" value="Single hybrid motif"/>
    <property type="match status" value="1"/>
</dbReference>
<sequence length="466" mass="49549">MATPCLSRWAALGRSLANRALTHPSALATTSNNTLRAGPLHLHARLGSSAALPAHIKLRMPALSPTMKQGNLVKWSKQEGDEVGPGEVLAEIETDKATVEFESQDEGVLAKIIVPAGTQDVPVGRLVAVLAEDASNVKALQEAQWEDGEAEEAAPATAEREPEREERAAPPPPPPPSRPAAPKSEPKPSSPRPAQAPPARVFASPLARRMAQEAGVDLTQLRGTGPSGRVVAADVAEAGPPGEAAAEQVPSPEAMQIFLESKREIPHYQLVSEVRLDAALRAVEWYNRRHHLDKSSDSAKPDTQPAALEDMLIRALATAAKRVPQINATFRGTSIRQFHSVDVAVQSGDSGTLSCVIRGANDKGLGDIRALRAAGNHRADDVGTIAFAFNNRVMQHIAIIRPPHAAILVVGRPEARVVPDGNGSYTQATVAVATASLDHRVIDGAVGAQFMAHFQQYVQEPLTMLD</sequence>
<dbReference type="PROSITE" id="PS00189">
    <property type="entry name" value="LIPOYL"/>
    <property type="match status" value="1"/>
</dbReference>
<name>A0AAV9IWS7_CYACA</name>
<dbReference type="GO" id="GO:0004742">
    <property type="term" value="F:dihydrolipoyllysine-residue acetyltransferase activity"/>
    <property type="evidence" value="ECO:0007669"/>
    <property type="project" value="TreeGrafter"/>
</dbReference>
<dbReference type="SUPFAM" id="SSF47005">
    <property type="entry name" value="Peripheral subunit-binding domain of 2-oxo acid dehydrogenase complex"/>
    <property type="match status" value="1"/>
</dbReference>
<accession>A0AAV9IWS7</accession>
<evidence type="ECO:0000313" key="8">
    <source>
        <dbReference type="EMBL" id="KAK4536543.1"/>
    </source>
</evidence>
<dbReference type="PROSITE" id="PS51826">
    <property type="entry name" value="PSBD"/>
    <property type="match status" value="1"/>
</dbReference>
<dbReference type="InterPro" id="IPR023213">
    <property type="entry name" value="CAT-like_dom_sf"/>
</dbReference>
<dbReference type="SUPFAM" id="SSF52777">
    <property type="entry name" value="CoA-dependent acyltransferases"/>
    <property type="match status" value="1"/>
</dbReference>
<keyword evidence="4" id="KW-0808">Transferase</keyword>
<organism evidence="8 9">
    <name type="scientific">Cyanidium caldarium</name>
    <name type="common">Red alga</name>
    <dbReference type="NCBI Taxonomy" id="2771"/>
    <lineage>
        <taxon>Eukaryota</taxon>
        <taxon>Rhodophyta</taxon>
        <taxon>Bangiophyceae</taxon>
        <taxon>Cyanidiales</taxon>
        <taxon>Cyanidiaceae</taxon>
        <taxon>Cyanidium</taxon>
    </lineage>
</organism>
<dbReference type="PROSITE" id="PS50968">
    <property type="entry name" value="BIOTINYL_LIPOYL"/>
    <property type="match status" value="1"/>
</dbReference>
<dbReference type="AlphaFoldDB" id="A0AAV9IWS7"/>
<dbReference type="InterPro" id="IPR004167">
    <property type="entry name" value="PSBD"/>
</dbReference>
<protein>
    <recommendedName>
        <fullName evidence="4">Dihydrolipoamide acetyltransferase component of pyruvate dehydrogenase complex</fullName>
        <ecNumber evidence="4">2.3.1.-</ecNumber>
    </recommendedName>
</protein>
<dbReference type="InterPro" id="IPR036625">
    <property type="entry name" value="E3-bd_dom_sf"/>
</dbReference>
<dbReference type="GO" id="GO:0006086">
    <property type="term" value="P:pyruvate decarboxylation to acetyl-CoA"/>
    <property type="evidence" value="ECO:0007669"/>
    <property type="project" value="InterPro"/>
</dbReference>
<dbReference type="InterPro" id="IPR011053">
    <property type="entry name" value="Single_hybrid_motif"/>
</dbReference>
<dbReference type="Gene3D" id="4.10.320.10">
    <property type="entry name" value="E3-binding domain"/>
    <property type="match status" value="1"/>
</dbReference>
<dbReference type="FunFam" id="2.40.50.100:FF:000010">
    <property type="entry name" value="Acetyltransferase component of pyruvate dehydrogenase complex"/>
    <property type="match status" value="1"/>
</dbReference>
<comment type="caution">
    <text evidence="8">The sequence shown here is derived from an EMBL/GenBank/DDBJ whole genome shotgun (WGS) entry which is preliminary data.</text>
</comment>
<dbReference type="InterPro" id="IPR000089">
    <property type="entry name" value="Biotin_lipoyl"/>
</dbReference>
<dbReference type="EMBL" id="JANCYW010000009">
    <property type="protein sequence ID" value="KAK4536543.1"/>
    <property type="molecule type" value="Genomic_DNA"/>
</dbReference>
<dbReference type="PANTHER" id="PTHR23151">
    <property type="entry name" value="DIHYDROLIPOAMIDE ACETYL/SUCCINYL-TRANSFERASE-RELATED"/>
    <property type="match status" value="1"/>
</dbReference>
<feature type="domain" description="Lipoyl-binding" evidence="6">
    <location>
        <begin position="55"/>
        <end position="131"/>
    </location>
</feature>
<feature type="compositionally biased region" description="Basic and acidic residues" evidence="5">
    <location>
        <begin position="158"/>
        <end position="168"/>
    </location>
</feature>
<dbReference type="Pfam" id="PF00198">
    <property type="entry name" value="2-oxoacid_dh"/>
    <property type="match status" value="1"/>
</dbReference>
<dbReference type="GO" id="GO:0045254">
    <property type="term" value="C:pyruvate dehydrogenase complex"/>
    <property type="evidence" value="ECO:0007669"/>
    <property type="project" value="InterPro"/>
</dbReference>
<evidence type="ECO:0000256" key="5">
    <source>
        <dbReference type="SAM" id="MobiDB-lite"/>
    </source>
</evidence>
<comment type="similarity">
    <text evidence="1 4">Belongs to the 2-oxoacid dehydrogenase family.</text>
</comment>
<dbReference type="Pfam" id="PF00364">
    <property type="entry name" value="Biotin_lipoyl"/>
    <property type="match status" value="1"/>
</dbReference>
<gene>
    <name evidence="8" type="ORF">CDCA_CDCA09G2568</name>
</gene>
<feature type="domain" description="Peripheral subunit-binding (PSBD)" evidence="7">
    <location>
        <begin position="202"/>
        <end position="239"/>
    </location>
</feature>
<dbReference type="EC" id="2.3.1.-" evidence="4"/>